<organism evidence="2 3">
    <name type="scientific">Mycolicibacter virginiensis</name>
    <dbReference type="NCBI Taxonomy" id="1795032"/>
    <lineage>
        <taxon>Bacteria</taxon>
        <taxon>Bacillati</taxon>
        <taxon>Actinomycetota</taxon>
        <taxon>Actinomycetes</taxon>
        <taxon>Mycobacteriales</taxon>
        <taxon>Mycobacteriaceae</taxon>
        <taxon>Mycolicibacter</taxon>
    </lineage>
</organism>
<proteinExistence type="predicted"/>
<gene>
    <name evidence="2" type="ORF">C5U48_18965</name>
</gene>
<dbReference type="EMBL" id="PUEV01000100">
    <property type="protein sequence ID" value="PQM50670.1"/>
    <property type="molecule type" value="Genomic_DNA"/>
</dbReference>
<name>A0A9X7IK26_9MYCO</name>
<comment type="caution">
    <text evidence="2">The sequence shown here is derived from an EMBL/GenBank/DDBJ whole genome shotgun (WGS) entry which is preliminary data.</text>
</comment>
<dbReference type="AlphaFoldDB" id="A0A9X7IK26"/>
<protein>
    <submittedName>
        <fullName evidence="2">Uncharacterized protein</fullName>
    </submittedName>
</protein>
<evidence type="ECO:0000313" key="3">
    <source>
        <dbReference type="Proteomes" id="UP000237911"/>
    </source>
</evidence>
<accession>A0A9X7IK26</accession>
<dbReference type="Proteomes" id="UP000237911">
    <property type="component" value="Unassembled WGS sequence"/>
</dbReference>
<evidence type="ECO:0000313" key="2">
    <source>
        <dbReference type="EMBL" id="PQM50670.1"/>
    </source>
</evidence>
<evidence type="ECO:0000256" key="1">
    <source>
        <dbReference type="SAM" id="MobiDB-lite"/>
    </source>
</evidence>
<feature type="compositionally biased region" description="Low complexity" evidence="1">
    <location>
        <begin position="50"/>
        <end position="60"/>
    </location>
</feature>
<keyword evidence="3" id="KW-1185">Reference proteome</keyword>
<sequence>MGSKLKLKSAGEASDWGNMSESQSKLNRSSTSACAGGADANGAMPNAKNAATALPAPATLLRRRAPLPG</sequence>
<feature type="compositionally biased region" description="Polar residues" evidence="1">
    <location>
        <begin position="17"/>
        <end position="33"/>
    </location>
</feature>
<reference evidence="2 3" key="1">
    <citation type="submission" date="2018-02" db="EMBL/GenBank/DDBJ databases">
        <title>Draft genome sequence of Mycobacterium virginiense isolated from mud of a swine farm in Japan.</title>
        <authorList>
            <person name="Ohya K."/>
        </authorList>
    </citation>
    <scope>NUCLEOTIDE SEQUENCE [LARGE SCALE GENOMIC DNA]</scope>
    <source>
        <strain evidence="2 3">GF75</strain>
    </source>
</reference>
<feature type="region of interest" description="Disordered" evidence="1">
    <location>
        <begin position="1"/>
        <end position="69"/>
    </location>
</feature>